<organism evidence="1 2">
    <name type="scientific">Smallanthus sonchifolius</name>
    <dbReference type="NCBI Taxonomy" id="185202"/>
    <lineage>
        <taxon>Eukaryota</taxon>
        <taxon>Viridiplantae</taxon>
        <taxon>Streptophyta</taxon>
        <taxon>Embryophyta</taxon>
        <taxon>Tracheophyta</taxon>
        <taxon>Spermatophyta</taxon>
        <taxon>Magnoliopsida</taxon>
        <taxon>eudicotyledons</taxon>
        <taxon>Gunneridae</taxon>
        <taxon>Pentapetalae</taxon>
        <taxon>asterids</taxon>
        <taxon>campanulids</taxon>
        <taxon>Asterales</taxon>
        <taxon>Asteraceae</taxon>
        <taxon>Asteroideae</taxon>
        <taxon>Heliantheae alliance</taxon>
        <taxon>Millerieae</taxon>
        <taxon>Smallanthus</taxon>
    </lineage>
</organism>
<name>A0ACB9ET63_9ASTR</name>
<evidence type="ECO:0000313" key="1">
    <source>
        <dbReference type="EMBL" id="KAI3762149.1"/>
    </source>
</evidence>
<reference evidence="1 2" key="2">
    <citation type="journal article" date="2022" name="Mol. Ecol. Resour.">
        <title>The genomes of chicory, endive, great burdock and yacon provide insights into Asteraceae paleo-polyploidization history and plant inulin production.</title>
        <authorList>
            <person name="Fan W."/>
            <person name="Wang S."/>
            <person name="Wang H."/>
            <person name="Wang A."/>
            <person name="Jiang F."/>
            <person name="Liu H."/>
            <person name="Zhao H."/>
            <person name="Xu D."/>
            <person name="Zhang Y."/>
        </authorList>
    </citation>
    <scope>NUCLEOTIDE SEQUENCE [LARGE SCALE GENOMIC DNA]</scope>
    <source>
        <strain evidence="2">cv. Yunnan</strain>
        <tissue evidence="1">Leaves</tissue>
    </source>
</reference>
<reference evidence="2" key="1">
    <citation type="journal article" date="2022" name="Mol. Ecol. Resour.">
        <title>The genomes of chicory, endive, great burdock and yacon provide insights into Asteraceae palaeo-polyploidization history and plant inulin production.</title>
        <authorList>
            <person name="Fan W."/>
            <person name="Wang S."/>
            <person name="Wang H."/>
            <person name="Wang A."/>
            <person name="Jiang F."/>
            <person name="Liu H."/>
            <person name="Zhao H."/>
            <person name="Xu D."/>
            <person name="Zhang Y."/>
        </authorList>
    </citation>
    <scope>NUCLEOTIDE SEQUENCE [LARGE SCALE GENOMIC DNA]</scope>
    <source>
        <strain evidence="2">cv. Yunnan</strain>
    </source>
</reference>
<gene>
    <name evidence="1" type="ORF">L1987_52572</name>
</gene>
<keyword evidence="2" id="KW-1185">Reference proteome</keyword>
<comment type="caution">
    <text evidence="1">The sequence shown here is derived from an EMBL/GenBank/DDBJ whole genome shotgun (WGS) entry which is preliminary data.</text>
</comment>
<protein>
    <submittedName>
        <fullName evidence="1">Uncharacterized protein</fullName>
    </submittedName>
</protein>
<proteinExistence type="predicted"/>
<accession>A0ACB9ET63</accession>
<dbReference type="EMBL" id="CM042034">
    <property type="protein sequence ID" value="KAI3762149.1"/>
    <property type="molecule type" value="Genomic_DNA"/>
</dbReference>
<evidence type="ECO:0000313" key="2">
    <source>
        <dbReference type="Proteomes" id="UP001056120"/>
    </source>
</evidence>
<dbReference type="Proteomes" id="UP001056120">
    <property type="component" value="Linkage Group LG17"/>
</dbReference>
<sequence>MWEDDGDVWWFRSGVVVANNRSPPPIWWLAGHHRPSISLHQDNAGHLQLSGLPPKSHALFKDVNNSITDDTAKNTLSGITESIGSLSRLIRLDLHQTVQRLSSTILQILHQHLLV</sequence>